<protein>
    <submittedName>
        <fullName evidence="1">Uncharacterized protein</fullName>
    </submittedName>
</protein>
<comment type="caution">
    <text evidence="1">The sequence shown here is derived from an EMBL/GenBank/DDBJ whole genome shotgun (WGS) entry which is preliminary data.</text>
</comment>
<reference evidence="1 2" key="1">
    <citation type="submission" date="2016-08" db="EMBL/GenBank/DDBJ databases">
        <title>A Parts List for Fungal Cellulosomes Revealed by Comparative Genomics.</title>
        <authorList>
            <consortium name="DOE Joint Genome Institute"/>
            <person name="Haitjema C.H."/>
            <person name="Gilmore S.P."/>
            <person name="Henske J.K."/>
            <person name="Solomon K.V."/>
            <person name="De Groot R."/>
            <person name="Kuo A."/>
            <person name="Mondo S.J."/>
            <person name="Salamov A.A."/>
            <person name="Labutti K."/>
            <person name="Zhao Z."/>
            <person name="Chiniquy J."/>
            <person name="Barry K."/>
            <person name="Brewer H.M."/>
            <person name="Purvine S.O."/>
            <person name="Wright A.T."/>
            <person name="Boxma B."/>
            <person name="Van Alen T."/>
            <person name="Hackstein J.H."/>
            <person name="Baker S.E."/>
            <person name="Grigoriev I.V."/>
            <person name="O'Malley M.A."/>
        </authorList>
    </citation>
    <scope>NUCLEOTIDE SEQUENCE [LARGE SCALE GENOMIC DNA]</scope>
    <source>
        <strain evidence="1 2">G1</strain>
    </source>
</reference>
<keyword evidence="2" id="KW-1185">Reference proteome</keyword>
<evidence type="ECO:0000313" key="1">
    <source>
        <dbReference type="EMBL" id="ORY73963.1"/>
    </source>
</evidence>
<evidence type="ECO:0000313" key="2">
    <source>
        <dbReference type="Proteomes" id="UP000193920"/>
    </source>
</evidence>
<dbReference type="AlphaFoldDB" id="A0A1Y2EQU0"/>
<sequence length="253" mass="29098">MKTMKQIFYYIERKRFSSFIPLYIIIFLLIELTKADEYIIEKQEDFINVTCNDNDNTIIINGEIELNRNIILTSHKTCNIIIKGNDQINSVINFTESSLEFQFYNIENVVIENLTINGNINFDGQNNIEINNVNHNGLLNTQNLKLDTNIQINQYNYNENIKDPLTKAIKFSGGNVIIENSYFHGEKVLDKPLVDYEGLKNGKNEIKIINCIFNCKYSSSGIHVNNGNFTLQSSYFSNGYSSSNGLINYIKLL</sequence>
<name>A0A1Y2EQU0_9FUNG</name>
<dbReference type="Proteomes" id="UP000193920">
    <property type="component" value="Unassembled WGS sequence"/>
</dbReference>
<accession>A0A1Y2EQU0</accession>
<dbReference type="EMBL" id="MCOG01000031">
    <property type="protein sequence ID" value="ORY73963.1"/>
    <property type="molecule type" value="Genomic_DNA"/>
</dbReference>
<proteinExistence type="predicted"/>
<gene>
    <name evidence="1" type="ORF">LY90DRAFT_634690</name>
</gene>
<organism evidence="1 2">
    <name type="scientific">Neocallimastix californiae</name>
    <dbReference type="NCBI Taxonomy" id="1754190"/>
    <lineage>
        <taxon>Eukaryota</taxon>
        <taxon>Fungi</taxon>
        <taxon>Fungi incertae sedis</taxon>
        <taxon>Chytridiomycota</taxon>
        <taxon>Chytridiomycota incertae sedis</taxon>
        <taxon>Neocallimastigomycetes</taxon>
        <taxon>Neocallimastigales</taxon>
        <taxon>Neocallimastigaceae</taxon>
        <taxon>Neocallimastix</taxon>
    </lineage>
</organism>